<dbReference type="InterPro" id="IPR036869">
    <property type="entry name" value="J_dom_sf"/>
</dbReference>
<feature type="region of interest" description="Disordered" evidence="1">
    <location>
        <begin position="772"/>
        <end position="812"/>
    </location>
</feature>
<dbReference type="GO" id="GO:0072318">
    <property type="term" value="P:clathrin coat disassembly"/>
    <property type="evidence" value="ECO:0007669"/>
    <property type="project" value="TreeGrafter"/>
</dbReference>
<dbReference type="InterPro" id="IPR009060">
    <property type="entry name" value="UBA-like_sf"/>
</dbReference>
<dbReference type="FunFam" id="1.25.40.10:FF:000354">
    <property type="entry name" value="UBA domain-containing protein 7"/>
    <property type="match status" value="1"/>
</dbReference>
<dbReference type="GO" id="GO:0030276">
    <property type="term" value="F:clathrin binding"/>
    <property type="evidence" value="ECO:0007669"/>
    <property type="project" value="TreeGrafter"/>
</dbReference>
<feature type="compositionally biased region" description="Basic and acidic residues" evidence="1">
    <location>
        <begin position="268"/>
        <end position="283"/>
    </location>
</feature>
<dbReference type="Gene3D" id="1.10.8.10">
    <property type="entry name" value="DNA helicase RuvA subunit, C-terminal domain"/>
    <property type="match status" value="1"/>
</dbReference>
<dbReference type="eggNOG" id="KOG0431">
    <property type="taxonomic scope" value="Eukaryota"/>
</dbReference>
<dbReference type="FunFam" id="1.10.287.110:FF:000002">
    <property type="entry name" value="putative tyrosine-protein phosphatase auxilin isoform X2"/>
    <property type="match status" value="1"/>
</dbReference>
<dbReference type="eggNOG" id="KOG1124">
    <property type="taxonomic scope" value="Eukaryota"/>
</dbReference>
<feature type="domain" description="UBA" evidence="2">
    <location>
        <begin position="285"/>
        <end position="338"/>
    </location>
</feature>
<feature type="compositionally biased region" description="Basic and acidic residues" evidence="1">
    <location>
        <begin position="356"/>
        <end position="371"/>
    </location>
</feature>
<feature type="compositionally biased region" description="Low complexity" evidence="1">
    <location>
        <begin position="595"/>
        <end position="606"/>
    </location>
</feature>
<dbReference type="Proteomes" id="UP000006039">
    <property type="component" value="Unassembled WGS sequence"/>
</dbReference>
<dbReference type="OrthoDB" id="1717591at2759"/>
<dbReference type="Gene3D" id="1.25.40.10">
    <property type="entry name" value="Tetratricopeptide repeat domain"/>
    <property type="match status" value="1"/>
</dbReference>
<dbReference type="EMBL" id="GL385398">
    <property type="protein sequence ID" value="EJT74276.1"/>
    <property type="molecule type" value="Genomic_DNA"/>
</dbReference>
<proteinExistence type="predicted"/>
<feature type="compositionally biased region" description="Basic and acidic residues" evidence="1">
    <location>
        <begin position="339"/>
        <end position="348"/>
    </location>
</feature>
<feature type="compositionally biased region" description="Polar residues" evidence="1">
    <location>
        <begin position="69"/>
        <end position="86"/>
    </location>
</feature>
<dbReference type="InterPro" id="IPR015940">
    <property type="entry name" value="UBA"/>
</dbReference>
<dbReference type="SUPFAM" id="SSF46565">
    <property type="entry name" value="Chaperone J-domain"/>
    <property type="match status" value="1"/>
</dbReference>
<feature type="region of interest" description="Disordered" evidence="1">
    <location>
        <begin position="418"/>
        <end position="623"/>
    </location>
</feature>
<dbReference type="GO" id="GO:0031982">
    <property type="term" value="C:vesicle"/>
    <property type="evidence" value="ECO:0007669"/>
    <property type="project" value="TreeGrafter"/>
</dbReference>
<dbReference type="VEuPathDB" id="FungiDB:GGTG_08119"/>
<dbReference type="SUPFAM" id="SSF46934">
    <property type="entry name" value="UBA-like"/>
    <property type="match status" value="1"/>
</dbReference>
<dbReference type="PANTHER" id="PTHR23172">
    <property type="entry name" value="AUXILIN/CYCLIN G-ASSOCIATED KINASE-RELATED"/>
    <property type="match status" value="1"/>
</dbReference>
<evidence type="ECO:0000259" key="2">
    <source>
        <dbReference type="PROSITE" id="PS50030"/>
    </source>
</evidence>
<feature type="compositionally biased region" description="Basic and acidic residues" evidence="1">
    <location>
        <begin position="249"/>
        <end position="259"/>
    </location>
</feature>
<dbReference type="GeneID" id="20348577"/>
<dbReference type="InterPro" id="IPR011990">
    <property type="entry name" value="TPR-like_helical_dom_sf"/>
</dbReference>
<sequence>MDDLSGLNWSTPANGGGSKPPPMNPSNAFAYPSLRPSPSPQPSGRNTPISSQGSGAPKSLAAAAKPAQDSFSGLMNFGTAKSTANLSLREQQERLEAEKRRKEEEKRKQAQASFGDGRFFESLGQGSSRAATPVVAAVGAQNGKAKDADDDLFAAFNSTTQVDNASYFPPGSQLDKTAAVSRGPSPAAAPTQVPGLDLSKPNSWAAPGGSNGAFADDDDPFGLSELKAKAPAAVVANEEEDDLLGDLGRPVEEVRREQQARAQAKAPKRPEPEPGKPIEHSESESEDEEPRAPSNDPFDKAVCQIVDYGFTPENARRALTESGAGLNVQAAVNWLLDDAHRQAKEKSRQKQGSSSRAREDSGQSSSGRDRGSSPAWMGGDDVLGSRNSRSPARGEPDFAKTAAAIGNNLFKSANSLWKTSQKKVQQAVADFQQEGGDPNQPKWMRSAHQDMGQDGRRRADGTDEVMMLDSRSRPGRRPADESRRHPSSTGSSRNQSPAVRGASSSRNQAVPKWQQSGQPHLMDPRSRINKQEIEEQSSQAYVSPARRKKTTPQPQPEARDPPPEPEADLLFGSDAPSRPQARLPQRPTPQPSPGPGSSAGRQSNNPSPRPAQPRPAPHPARQIPPLGAAALQASTKHRLEGTGHFKRGDYAAAHASYSTSLSALPATHPLAILLLCNHALTALKTGEPRQAVDDADAAVKLIGPSRGEGETVSLDGNSGGETRDMKDLYGKALTRKAEALEQMEKWGDAGAVWQLCVESGVGGPAAIAGRQRCQKALAPKPQPKPKPASAPAAAAAAARPKPRPVAASSFSGRDSEAVERLRAANAAAQQADAEKFALVDKVDARVAAWRDGKRDNLRALLGSLDQVLWEGSGWKKVGLHELVVANKVKIVYMKAIAKCHPDKITQDASTEVRMIAGTVFSTLNESWDKFKAENNL</sequence>
<reference evidence="5" key="1">
    <citation type="submission" date="2010-07" db="EMBL/GenBank/DDBJ databases">
        <title>The genome sequence of Gaeumannomyces graminis var. tritici strain R3-111a-1.</title>
        <authorList>
            <consortium name="The Broad Institute Genome Sequencing Platform"/>
            <person name="Ma L.-J."/>
            <person name="Dead R."/>
            <person name="Young S."/>
            <person name="Zeng Q."/>
            <person name="Koehrsen M."/>
            <person name="Alvarado L."/>
            <person name="Berlin A."/>
            <person name="Chapman S.B."/>
            <person name="Chen Z."/>
            <person name="Freedman E."/>
            <person name="Gellesch M."/>
            <person name="Goldberg J."/>
            <person name="Griggs A."/>
            <person name="Gujja S."/>
            <person name="Heilman E.R."/>
            <person name="Heiman D."/>
            <person name="Hepburn T."/>
            <person name="Howarth C."/>
            <person name="Jen D."/>
            <person name="Larson L."/>
            <person name="Mehta T."/>
            <person name="Neiman D."/>
            <person name="Pearson M."/>
            <person name="Roberts A."/>
            <person name="Saif S."/>
            <person name="Shea T."/>
            <person name="Shenoy N."/>
            <person name="Sisk P."/>
            <person name="Stolte C."/>
            <person name="Sykes S."/>
            <person name="Walk T."/>
            <person name="White J."/>
            <person name="Yandava C."/>
            <person name="Haas B."/>
            <person name="Nusbaum C."/>
            <person name="Birren B."/>
        </authorList>
    </citation>
    <scope>NUCLEOTIDE SEQUENCE [LARGE SCALE GENOMIC DNA]</scope>
    <source>
        <strain evidence="5">R3-111a-1</strain>
    </source>
</reference>
<dbReference type="AlphaFoldDB" id="J3P3N2"/>
<dbReference type="PANTHER" id="PTHR23172:SF19">
    <property type="entry name" value="J DOMAIN-CONTAINING PROTEIN"/>
    <property type="match status" value="1"/>
</dbReference>
<evidence type="ECO:0000313" key="5">
    <source>
        <dbReference type="Proteomes" id="UP000006039"/>
    </source>
</evidence>
<gene>
    <name evidence="4" type="primary">20348577</name>
    <name evidence="3" type="ORF">GGTG_08119</name>
</gene>
<dbReference type="GO" id="GO:0072583">
    <property type="term" value="P:clathrin-dependent endocytosis"/>
    <property type="evidence" value="ECO:0007669"/>
    <property type="project" value="TreeGrafter"/>
</dbReference>
<feature type="compositionally biased region" description="Basic and acidic residues" evidence="1">
    <location>
        <begin position="447"/>
        <end position="461"/>
    </location>
</feature>
<dbReference type="SUPFAM" id="SSF48452">
    <property type="entry name" value="TPR-like"/>
    <property type="match status" value="1"/>
</dbReference>
<feature type="compositionally biased region" description="Basic and acidic residues" evidence="1">
    <location>
        <begin position="90"/>
        <end position="108"/>
    </location>
</feature>
<dbReference type="GO" id="GO:0005737">
    <property type="term" value="C:cytoplasm"/>
    <property type="evidence" value="ECO:0007669"/>
    <property type="project" value="TreeGrafter"/>
</dbReference>
<keyword evidence="5" id="KW-1185">Reference proteome</keyword>
<evidence type="ECO:0000256" key="1">
    <source>
        <dbReference type="SAM" id="MobiDB-lite"/>
    </source>
</evidence>
<dbReference type="EnsemblFungi" id="EJT74276">
    <property type="protein sequence ID" value="EJT74276"/>
    <property type="gene ID" value="GGTG_08119"/>
</dbReference>
<organism evidence="3">
    <name type="scientific">Gaeumannomyces tritici (strain R3-111a-1)</name>
    <name type="common">Wheat and barley take-all root rot fungus</name>
    <name type="synonym">Gaeumannomyces graminis var. tritici</name>
    <dbReference type="NCBI Taxonomy" id="644352"/>
    <lineage>
        <taxon>Eukaryota</taxon>
        <taxon>Fungi</taxon>
        <taxon>Dikarya</taxon>
        <taxon>Ascomycota</taxon>
        <taxon>Pezizomycotina</taxon>
        <taxon>Sordariomycetes</taxon>
        <taxon>Sordariomycetidae</taxon>
        <taxon>Magnaporthales</taxon>
        <taxon>Magnaporthaceae</taxon>
        <taxon>Gaeumannomyces</taxon>
    </lineage>
</organism>
<feature type="compositionally biased region" description="Low complexity" evidence="1">
    <location>
        <begin position="53"/>
        <end position="67"/>
    </location>
</feature>
<feature type="region of interest" description="Disordered" evidence="1">
    <location>
        <begin position="339"/>
        <end position="399"/>
    </location>
</feature>
<feature type="region of interest" description="Disordered" evidence="1">
    <location>
        <begin position="1"/>
        <end position="131"/>
    </location>
</feature>
<dbReference type="RefSeq" id="XP_009224220.1">
    <property type="nucleotide sequence ID" value="XM_009225956.1"/>
</dbReference>
<feature type="compositionally biased region" description="Pro residues" evidence="1">
    <location>
        <begin position="607"/>
        <end position="618"/>
    </location>
</feature>
<feature type="compositionally biased region" description="Polar residues" evidence="1">
    <location>
        <begin position="487"/>
        <end position="518"/>
    </location>
</feature>
<reference evidence="4" key="4">
    <citation type="journal article" date="2015" name="G3 (Bethesda)">
        <title>Genome sequences of three phytopathogenic species of the Magnaporthaceae family of fungi.</title>
        <authorList>
            <person name="Okagaki L.H."/>
            <person name="Nunes C.C."/>
            <person name="Sailsbery J."/>
            <person name="Clay B."/>
            <person name="Brown D."/>
            <person name="John T."/>
            <person name="Oh Y."/>
            <person name="Young N."/>
            <person name="Fitzgerald M."/>
            <person name="Haas B.J."/>
            <person name="Zeng Q."/>
            <person name="Young S."/>
            <person name="Adiconis X."/>
            <person name="Fan L."/>
            <person name="Levin J.Z."/>
            <person name="Mitchell T.K."/>
            <person name="Okubara P.A."/>
            <person name="Farman M.L."/>
            <person name="Kohn L.M."/>
            <person name="Birren B."/>
            <person name="Ma L.-J."/>
            <person name="Dean R.A."/>
        </authorList>
    </citation>
    <scope>NUCLEOTIDE SEQUENCE</scope>
    <source>
        <strain evidence="4">R3-111a-1</strain>
    </source>
</reference>
<reference evidence="3" key="3">
    <citation type="submission" date="2010-09" db="EMBL/GenBank/DDBJ databases">
        <title>Annotation of Gaeumannomyces graminis var. tritici R3-111a-1.</title>
        <authorList>
            <consortium name="The Broad Institute Genome Sequencing Platform"/>
            <person name="Ma L.-J."/>
            <person name="Dead R."/>
            <person name="Young S.K."/>
            <person name="Zeng Q."/>
            <person name="Gargeya S."/>
            <person name="Fitzgerald M."/>
            <person name="Haas B."/>
            <person name="Abouelleil A."/>
            <person name="Alvarado L."/>
            <person name="Arachchi H.M."/>
            <person name="Berlin A."/>
            <person name="Brown A."/>
            <person name="Chapman S.B."/>
            <person name="Chen Z."/>
            <person name="Dunbar C."/>
            <person name="Freedman E."/>
            <person name="Gearin G."/>
            <person name="Gellesch M."/>
            <person name="Goldberg J."/>
            <person name="Griggs A."/>
            <person name="Gujja S."/>
            <person name="Heiman D."/>
            <person name="Howarth C."/>
            <person name="Larson L."/>
            <person name="Lui A."/>
            <person name="MacDonald P.J.P."/>
            <person name="Mehta T."/>
            <person name="Montmayeur A."/>
            <person name="Murphy C."/>
            <person name="Neiman D."/>
            <person name="Pearson M."/>
            <person name="Priest M."/>
            <person name="Roberts A."/>
            <person name="Saif S."/>
            <person name="Shea T."/>
            <person name="Shenoy N."/>
            <person name="Sisk P."/>
            <person name="Stolte C."/>
            <person name="Sykes S."/>
            <person name="Yandava C."/>
            <person name="Wortman J."/>
            <person name="Nusbaum C."/>
            <person name="Birren B."/>
        </authorList>
    </citation>
    <scope>NUCLEOTIDE SEQUENCE</scope>
    <source>
        <strain evidence="3">R3-111a-1</strain>
    </source>
</reference>
<evidence type="ECO:0000313" key="4">
    <source>
        <dbReference type="EnsemblFungi" id="EJT74276"/>
    </source>
</evidence>
<evidence type="ECO:0000313" key="3">
    <source>
        <dbReference type="EMBL" id="EJT74276.1"/>
    </source>
</evidence>
<feature type="compositionally biased region" description="Low complexity" evidence="1">
    <location>
        <begin position="789"/>
        <end position="807"/>
    </location>
</feature>
<feature type="compositionally biased region" description="Basic and acidic residues" evidence="1">
    <location>
        <begin position="522"/>
        <end position="533"/>
    </location>
</feature>
<dbReference type="PROSITE" id="PS50030">
    <property type="entry name" value="UBA"/>
    <property type="match status" value="1"/>
</dbReference>
<reference evidence="3" key="2">
    <citation type="submission" date="2010-07" db="EMBL/GenBank/DDBJ databases">
        <authorList>
            <consortium name="The Broad Institute Genome Sequencing Platform"/>
            <consortium name="Broad Institute Genome Sequencing Center for Infectious Disease"/>
            <person name="Ma L.-J."/>
            <person name="Dead R."/>
            <person name="Young S."/>
            <person name="Zeng Q."/>
            <person name="Koehrsen M."/>
            <person name="Alvarado L."/>
            <person name="Berlin A."/>
            <person name="Chapman S.B."/>
            <person name="Chen Z."/>
            <person name="Freedman E."/>
            <person name="Gellesch M."/>
            <person name="Goldberg J."/>
            <person name="Griggs A."/>
            <person name="Gujja S."/>
            <person name="Heilman E.R."/>
            <person name="Heiman D."/>
            <person name="Hepburn T."/>
            <person name="Howarth C."/>
            <person name="Jen D."/>
            <person name="Larson L."/>
            <person name="Mehta T."/>
            <person name="Neiman D."/>
            <person name="Pearson M."/>
            <person name="Roberts A."/>
            <person name="Saif S."/>
            <person name="Shea T."/>
            <person name="Shenoy N."/>
            <person name="Sisk P."/>
            <person name="Stolte C."/>
            <person name="Sykes S."/>
            <person name="Walk T."/>
            <person name="White J."/>
            <person name="Yandava C."/>
            <person name="Haas B."/>
            <person name="Nusbaum C."/>
            <person name="Birren B."/>
        </authorList>
    </citation>
    <scope>NUCLEOTIDE SEQUENCE</scope>
    <source>
        <strain evidence="3">R3-111a-1</strain>
    </source>
</reference>
<name>J3P3N2_GAET3</name>
<dbReference type="STRING" id="644352.J3P3N2"/>
<reference evidence="4" key="5">
    <citation type="submission" date="2018-04" db="UniProtKB">
        <authorList>
            <consortium name="EnsemblFungi"/>
        </authorList>
    </citation>
    <scope>IDENTIFICATION</scope>
    <source>
        <strain evidence="4">R3-111a-1</strain>
    </source>
</reference>
<dbReference type="Gene3D" id="1.10.287.110">
    <property type="entry name" value="DnaJ domain"/>
    <property type="match status" value="1"/>
</dbReference>
<dbReference type="HOGENOM" id="CLU_005723_0_0_1"/>
<protein>
    <recommendedName>
        <fullName evidence="2">UBA domain-containing protein</fullName>
    </recommendedName>
</protein>
<feature type="region of interest" description="Disordered" evidence="1">
    <location>
        <begin position="162"/>
        <end position="300"/>
    </location>
</feature>
<accession>J3P3N2</accession>